<dbReference type="STRING" id="1522312.GCA_900177895_00924"/>
<dbReference type="Pfam" id="PF13785">
    <property type="entry name" value="DUF4178"/>
    <property type="match status" value="2"/>
</dbReference>
<sequence length="509" mass="56396">MTEPLFHTTCPSCGAPVQIHSATAVTIICSYCSSLLTRQDNSLQDTGRDSALLQDFSPLQIGTTGTYAAQSFNIIGRLQAKYDSGIWNEWYIKFNDGTDGWLSESSDQYVIVKHTQSPNNPPEFHTIRAGVTTLDFGKRFIASDVHEITLSQATAQGELPFRLPENYQNRVSDWRSENAFLTLDYEQTPPLAYLGSTVKLNELSLGNTRDEIQIRQSAGSLKGTRQSENCPNCGSPVNWITGATANIICPSCSSEIDTSNGKAELIAANNMRQAQDTASTLPLGKTGNINGTHYTVIGLVRKEEISFSDAYALMNQQNPAGYGVVPQGYWTEYLLYSPSHGFKWLVETPEDGFSLSETLADFPRLDAHNRPQGSTKLYDYGSRVSYAAGAFYWHIRANDINVYQDYRQGNSKLSAEYSRNELAWSKSTPVPYQQIAQWFNLGNAPKYTTQMKPDPVSRGLVYLMMAVFVIINIPAWLMMGTDGDGFEFSFFVSAVVLFILHGVGTSSDD</sequence>
<dbReference type="InterPro" id="IPR025235">
    <property type="entry name" value="DUF4178"/>
</dbReference>
<protein>
    <submittedName>
        <fullName evidence="4">Double zinc ribbon</fullName>
    </submittedName>
</protein>
<keyword evidence="1" id="KW-1133">Transmembrane helix</keyword>
<evidence type="ECO:0000256" key="1">
    <source>
        <dbReference type="SAM" id="Phobius"/>
    </source>
</evidence>
<reference evidence="4 5" key="2">
    <citation type="submission" date="2017-06" db="EMBL/GenBank/DDBJ databases">
        <authorList>
            <person name="Kim H.J."/>
            <person name="Triplett B.A."/>
        </authorList>
    </citation>
    <scope>NUCLEOTIDE SEQUENCE [LARGE SCALE GENOMIC DNA]</scope>
    <source>
        <strain evidence="4">Kingella_eburonensis</strain>
    </source>
</reference>
<dbReference type="EMBL" id="FXUV02000021">
    <property type="protein sequence ID" value="SNB67523.1"/>
    <property type="molecule type" value="Genomic_DNA"/>
</dbReference>
<dbReference type="AlphaFoldDB" id="A0A238TAC0"/>
<evidence type="ECO:0000259" key="2">
    <source>
        <dbReference type="Pfam" id="PF13785"/>
    </source>
</evidence>
<evidence type="ECO:0000313" key="5">
    <source>
        <dbReference type="Proteomes" id="UP000215450"/>
    </source>
</evidence>
<dbReference type="RefSeq" id="WP_095062551.1">
    <property type="nucleotide sequence ID" value="NZ_FXUV02000021.1"/>
</dbReference>
<keyword evidence="1" id="KW-0812">Transmembrane</keyword>
<feature type="domain" description="DUF4178" evidence="2">
    <location>
        <begin position="283"/>
        <end position="431"/>
    </location>
</feature>
<keyword evidence="1" id="KW-0472">Membrane</keyword>
<dbReference type="OrthoDB" id="228033at2"/>
<evidence type="ECO:0000313" key="3">
    <source>
        <dbReference type="EMBL" id="SMQ12317.1"/>
    </source>
</evidence>
<keyword evidence="5" id="KW-1185">Reference proteome</keyword>
<feature type="transmembrane region" description="Helical" evidence="1">
    <location>
        <begin position="485"/>
        <end position="503"/>
    </location>
</feature>
<dbReference type="EMBL" id="FXUV01000019">
    <property type="protein sequence ID" value="SMQ12317.1"/>
    <property type="molecule type" value="Genomic_DNA"/>
</dbReference>
<accession>A0A238TAC0</accession>
<organism evidence="4 5">
    <name type="scientific">Kingella negevensis</name>
    <dbReference type="NCBI Taxonomy" id="1522312"/>
    <lineage>
        <taxon>Bacteria</taxon>
        <taxon>Pseudomonadati</taxon>
        <taxon>Pseudomonadota</taxon>
        <taxon>Betaproteobacteria</taxon>
        <taxon>Neisseriales</taxon>
        <taxon>Neisseriaceae</taxon>
        <taxon>Kingella</taxon>
    </lineage>
</organism>
<name>A0A238TAC0_9NEIS</name>
<feature type="transmembrane region" description="Helical" evidence="1">
    <location>
        <begin position="460"/>
        <end position="479"/>
    </location>
</feature>
<feature type="domain" description="DUF4178" evidence="2">
    <location>
        <begin position="60"/>
        <end position="198"/>
    </location>
</feature>
<gene>
    <name evidence="4" type="ORF">KEBURONENSIS_00200</name>
</gene>
<evidence type="ECO:0000313" key="4">
    <source>
        <dbReference type="EMBL" id="SNB67523.1"/>
    </source>
</evidence>
<proteinExistence type="predicted"/>
<dbReference type="Proteomes" id="UP000215450">
    <property type="component" value="Unassembled WGS sequence"/>
</dbReference>
<reference evidence="3" key="1">
    <citation type="submission" date="2017-05" db="EMBL/GenBank/DDBJ databases">
        <authorList>
            <person name="Song R."/>
            <person name="Chenine A.L."/>
            <person name="Ruprecht R.M."/>
        </authorList>
    </citation>
    <scope>NUCLEOTIDE SEQUENCE</scope>
    <source>
        <strain evidence="3">Kingella_eburonensis</strain>
    </source>
</reference>